<keyword evidence="1" id="KW-0378">Hydrolase</keyword>
<dbReference type="Gene3D" id="2.60.40.1120">
    <property type="entry name" value="Carboxypeptidase-like, regulatory domain"/>
    <property type="match status" value="1"/>
</dbReference>
<dbReference type="InterPro" id="IPR013784">
    <property type="entry name" value="Carb-bd-like_fold"/>
</dbReference>
<reference evidence="1" key="1">
    <citation type="submission" date="2022-08" db="EMBL/GenBank/DDBJ databases">
        <authorList>
            <person name="Zhang D."/>
        </authorList>
    </citation>
    <scope>NUCLEOTIDE SEQUENCE</scope>
    <source>
        <strain evidence="1">XJ19-11</strain>
    </source>
</reference>
<dbReference type="SUPFAM" id="SSF49452">
    <property type="entry name" value="Starch-binding domain-like"/>
    <property type="match status" value="1"/>
</dbReference>
<dbReference type="RefSeq" id="WP_258423616.1">
    <property type="nucleotide sequence ID" value="NZ_JANSUY010000010.1"/>
</dbReference>
<organism evidence="1 2">
    <name type="scientific">Aquiflexum gelatinilyticum</name>
    <dbReference type="NCBI Taxonomy" id="2961943"/>
    <lineage>
        <taxon>Bacteria</taxon>
        <taxon>Pseudomonadati</taxon>
        <taxon>Bacteroidota</taxon>
        <taxon>Cytophagia</taxon>
        <taxon>Cytophagales</taxon>
        <taxon>Cyclobacteriaceae</taxon>
        <taxon>Aquiflexum</taxon>
    </lineage>
</organism>
<dbReference type="Pfam" id="PF13715">
    <property type="entry name" value="CarbopepD_reg_2"/>
    <property type="match status" value="1"/>
</dbReference>
<keyword evidence="1" id="KW-0121">Carboxypeptidase</keyword>
<keyword evidence="2" id="KW-1185">Reference proteome</keyword>
<sequence length="353" mass="40143">MNRFRELLLMISLLTFSVQELIAQRFTLTGILRNGATEELISGAEITLRDFAFSAISNESGKFTIDSVFANTYVLNIKLNGFQSYQAQIQVKEDLNLGVITLFPMGYQDATGAALQKTIRATNIAELFNKRPNFIGGNAIYGIPPEPKKLQGNFYLDTKWNKASILLYRNEELIEGYFVRYNINSNTFELRSENSEEATTVPGLRVRNIVWIDSEHGVPRYFINGMDFKEEGSPIAGFFEVLVDGKMPLVRRTIASIKESNYNQALMVGEPDDRVVKRYVYYYVEGKNIIEIPSNKKKLFPIFGENQAEMEAFADTNKLNLKEASSLFSLFTQYNSKFEGFDPLLPKLIDNQP</sequence>
<protein>
    <submittedName>
        <fullName evidence="1">Carboxypeptidase-like regulatory domain-containing protein</fullName>
    </submittedName>
</protein>
<dbReference type="GO" id="GO:0004180">
    <property type="term" value="F:carboxypeptidase activity"/>
    <property type="evidence" value="ECO:0007669"/>
    <property type="project" value="UniProtKB-KW"/>
</dbReference>
<dbReference type="GO" id="GO:0030246">
    <property type="term" value="F:carbohydrate binding"/>
    <property type="evidence" value="ECO:0007669"/>
    <property type="project" value="InterPro"/>
</dbReference>
<accession>A0A9X2T0M2</accession>
<evidence type="ECO:0000313" key="1">
    <source>
        <dbReference type="EMBL" id="MCR9015753.1"/>
    </source>
</evidence>
<name>A0A9X2T0M2_9BACT</name>
<comment type="caution">
    <text evidence="1">The sequence shown here is derived from an EMBL/GenBank/DDBJ whole genome shotgun (WGS) entry which is preliminary data.</text>
</comment>
<gene>
    <name evidence="1" type="ORF">NU887_11960</name>
</gene>
<dbReference type="AlphaFoldDB" id="A0A9X2T0M2"/>
<dbReference type="Proteomes" id="UP001142175">
    <property type="component" value="Unassembled WGS sequence"/>
</dbReference>
<dbReference type="EMBL" id="JANSUY010000010">
    <property type="protein sequence ID" value="MCR9015753.1"/>
    <property type="molecule type" value="Genomic_DNA"/>
</dbReference>
<evidence type="ECO:0000313" key="2">
    <source>
        <dbReference type="Proteomes" id="UP001142175"/>
    </source>
</evidence>
<keyword evidence="1" id="KW-0645">Protease</keyword>
<proteinExistence type="predicted"/>